<protein>
    <submittedName>
        <fullName evidence="7">Uncharacterized protein</fullName>
    </submittedName>
</protein>
<dbReference type="GO" id="GO:0046914">
    <property type="term" value="F:transition metal ion binding"/>
    <property type="evidence" value="ECO:0007669"/>
    <property type="project" value="TreeGrafter"/>
</dbReference>
<sequence>MWREGERVYLAENSPLRARLRFEAAREEVRPASLRFVGQIVPDPQRLARVYAPFAGKVVAVHAGAGRAVEAGEPLVTLHSPELVAVWGEFRKARTALNLAERNWARQRDLFAHRAAAQRDLEEAQADLDDARSEFEAARERLVLWGVDPDSAATSSPREYPHLVVRAPQSGRVLELAVAVGEVLQDEAEELGTIADLSVVWLSVEVPEHELRRVLAQMGRAGAPYTVAAHVAAYPGETFRGEVLSLGELVSEETRTVSLRVALPNPDGRLKPGMFATVEIAGEPQRGLSVPASAVVQRGGQTLVYEKLAEGVLAARPVTLGVEAGERFFITGGLKAGAQILTQNGVLLP</sequence>
<accession>A0A139STY3</accession>
<dbReference type="GO" id="GO:0015679">
    <property type="term" value="P:plasma membrane copper ion transport"/>
    <property type="evidence" value="ECO:0007669"/>
    <property type="project" value="TreeGrafter"/>
</dbReference>
<dbReference type="PANTHER" id="PTHR30097:SF4">
    <property type="entry name" value="SLR6042 PROTEIN"/>
    <property type="match status" value="1"/>
</dbReference>
<evidence type="ECO:0000259" key="4">
    <source>
        <dbReference type="Pfam" id="PF25954"/>
    </source>
</evidence>
<dbReference type="SUPFAM" id="SSF111369">
    <property type="entry name" value="HlyD-like secretion proteins"/>
    <property type="match status" value="1"/>
</dbReference>
<feature type="domain" description="CzcB-like barrel-sandwich hybrid" evidence="5">
    <location>
        <begin position="46"/>
        <end position="196"/>
    </location>
</feature>
<evidence type="ECO:0000259" key="5">
    <source>
        <dbReference type="Pfam" id="PF25973"/>
    </source>
</evidence>
<feature type="domain" description="CusB-like beta-barrel" evidence="4">
    <location>
        <begin position="200"/>
        <end position="283"/>
    </location>
</feature>
<evidence type="ECO:0000313" key="8">
    <source>
        <dbReference type="Proteomes" id="UP000070058"/>
    </source>
</evidence>
<feature type="coiled-coil region" evidence="3">
    <location>
        <begin position="114"/>
        <end position="141"/>
    </location>
</feature>
<dbReference type="Gene3D" id="2.40.50.100">
    <property type="match status" value="1"/>
</dbReference>
<organism evidence="7 8">
    <name type="scientific">Cephaloticoccus primus</name>
    <dbReference type="NCBI Taxonomy" id="1548207"/>
    <lineage>
        <taxon>Bacteria</taxon>
        <taxon>Pseudomonadati</taxon>
        <taxon>Verrucomicrobiota</taxon>
        <taxon>Opitutia</taxon>
        <taxon>Opitutales</taxon>
        <taxon>Opitutaceae</taxon>
        <taxon>Cephaloticoccus</taxon>
    </lineage>
</organism>
<dbReference type="NCBIfam" id="TIGR01730">
    <property type="entry name" value="RND_mfp"/>
    <property type="match status" value="1"/>
</dbReference>
<dbReference type="GO" id="GO:0030288">
    <property type="term" value="C:outer membrane-bounded periplasmic space"/>
    <property type="evidence" value="ECO:0007669"/>
    <property type="project" value="TreeGrafter"/>
</dbReference>
<keyword evidence="2" id="KW-0813">Transport</keyword>
<dbReference type="Pfam" id="PF25954">
    <property type="entry name" value="Beta-barrel_RND_2"/>
    <property type="match status" value="1"/>
</dbReference>
<feature type="domain" description="CzcB-like C-terminal circularly permuted SH3-like" evidence="6">
    <location>
        <begin position="289"/>
        <end position="345"/>
    </location>
</feature>
<dbReference type="GO" id="GO:0016020">
    <property type="term" value="C:membrane"/>
    <property type="evidence" value="ECO:0007669"/>
    <property type="project" value="InterPro"/>
</dbReference>
<dbReference type="Gene3D" id="2.40.30.170">
    <property type="match status" value="1"/>
</dbReference>
<evidence type="ECO:0000256" key="2">
    <source>
        <dbReference type="ARBA" id="ARBA00022448"/>
    </source>
</evidence>
<comment type="caution">
    <text evidence="7">The sequence shown here is derived from an EMBL/GenBank/DDBJ whole genome shotgun (WGS) entry which is preliminary data.</text>
</comment>
<comment type="similarity">
    <text evidence="1">Belongs to the membrane fusion protein (MFP) (TC 8.A.1) family.</text>
</comment>
<dbReference type="InterPro" id="IPR058647">
    <property type="entry name" value="BSH_CzcB-like"/>
</dbReference>
<evidence type="ECO:0000256" key="1">
    <source>
        <dbReference type="ARBA" id="ARBA00009477"/>
    </source>
</evidence>
<dbReference type="EMBL" id="LSZQ01000011">
    <property type="protein sequence ID" value="KXU37920.1"/>
    <property type="molecule type" value="Genomic_DNA"/>
</dbReference>
<dbReference type="FunFam" id="2.40.30.170:FF:000010">
    <property type="entry name" value="Efflux RND transporter periplasmic adaptor subunit"/>
    <property type="match status" value="1"/>
</dbReference>
<gene>
    <name evidence="7" type="ORF">AXK11_01880</name>
</gene>
<evidence type="ECO:0000313" key="7">
    <source>
        <dbReference type="EMBL" id="KXU37920.1"/>
    </source>
</evidence>
<dbReference type="Pfam" id="PF25975">
    <property type="entry name" value="CzcB_C"/>
    <property type="match status" value="1"/>
</dbReference>
<dbReference type="AlphaFoldDB" id="A0A139STY3"/>
<keyword evidence="3" id="KW-0175">Coiled coil</keyword>
<evidence type="ECO:0000259" key="6">
    <source>
        <dbReference type="Pfam" id="PF25975"/>
    </source>
</evidence>
<dbReference type="PANTHER" id="PTHR30097">
    <property type="entry name" value="CATION EFFLUX SYSTEM PROTEIN CUSB"/>
    <property type="match status" value="1"/>
</dbReference>
<dbReference type="InterPro" id="IPR058649">
    <property type="entry name" value="CzcB_C"/>
</dbReference>
<dbReference type="STRING" id="1548207.AXK11_01880"/>
<reference evidence="8" key="1">
    <citation type="submission" date="2016-02" db="EMBL/GenBank/DDBJ databases">
        <authorList>
            <person name="Sanders J.G."/>
            <person name="Lin J.Y."/>
            <person name="Wertz J.T."/>
            <person name="Russell J.A."/>
            <person name="Moreau C.S."/>
            <person name="Powell S."/>
        </authorList>
    </citation>
    <scope>NUCLEOTIDE SEQUENCE [LARGE SCALE GENOMIC DNA]</scope>
    <source>
        <strain evidence="8">CAG34</strain>
    </source>
</reference>
<dbReference type="InterPro" id="IPR006143">
    <property type="entry name" value="RND_pump_MFP"/>
</dbReference>
<name>A0A139STY3_9BACT</name>
<proteinExistence type="inferred from homology"/>
<keyword evidence="8" id="KW-1185">Reference proteome</keyword>
<dbReference type="InterPro" id="IPR058792">
    <property type="entry name" value="Beta-barrel_RND_2"/>
</dbReference>
<evidence type="ECO:0000256" key="3">
    <source>
        <dbReference type="SAM" id="Coils"/>
    </source>
</evidence>
<dbReference type="Proteomes" id="UP000070058">
    <property type="component" value="Unassembled WGS sequence"/>
</dbReference>
<dbReference type="Gene3D" id="2.40.420.20">
    <property type="match status" value="1"/>
</dbReference>
<dbReference type="GO" id="GO:0060003">
    <property type="term" value="P:copper ion export"/>
    <property type="evidence" value="ECO:0007669"/>
    <property type="project" value="TreeGrafter"/>
</dbReference>
<dbReference type="GO" id="GO:0022857">
    <property type="term" value="F:transmembrane transporter activity"/>
    <property type="evidence" value="ECO:0007669"/>
    <property type="project" value="InterPro"/>
</dbReference>
<dbReference type="InterPro" id="IPR051909">
    <property type="entry name" value="MFP_Cation_Efflux"/>
</dbReference>
<dbReference type="Pfam" id="PF25973">
    <property type="entry name" value="BSH_CzcB"/>
    <property type="match status" value="1"/>
</dbReference>
<dbReference type="Gene3D" id="1.10.287.470">
    <property type="entry name" value="Helix hairpin bin"/>
    <property type="match status" value="1"/>
</dbReference>